<feature type="region of interest" description="Disordered" evidence="1">
    <location>
        <begin position="53"/>
        <end position="73"/>
    </location>
</feature>
<dbReference type="RefSeq" id="WP_307192702.1">
    <property type="nucleotide sequence ID" value="NZ_JAUSUN010000054.1"/>
</dbReference>
<gene>
    <name evidence="3" type="ORF">J2S25_004050</name>
</gene>
<evidence type="ECO:0000313" key="4">
    <source>
        <dbReference type="Proteomes" id="UP001242313"/>
    </source>
</evidence>
<keyword evidence="2" id="KW-0812">Transmembrane</keyword>
<dbReference type="Proteomes" id="UP001242313">
    <property type="component" value="Unassembled WGS sequence"/>
</dbReference>
<dbReference type="EMBL" id="JAUSUN010000054">
    <property type="protein sequence ID" value="MDQ0415804.1"/>
    <property type="molecule type" value="Genomic_DNA"/>
</dbReference>
<comment type="caution">
    <text evidence="3">The sequence shown here is derived from an EMBL/GenBank/DDBJ whole genome shotgun (WGS) entry which is preliminary data.</text>
</comment>
<keyword evidence="4" id="KW-1185">Reference proteome</keyword>
<evidence type="ECO:0000256" key="2">
    <source>
        <dbReference type="SAM" id="Phobius"/>
    </source>
</evidence>
<sequence>MFTGVTLPFTPADLVGAGNELLGLIGTFVLLGMAFVFVPKIIRVIREAFQPGSTASRDEYGNRNHYQSAEAKAHRDKFYKEKGWKI</sequence>
<keyword evidence="2" id="KW-0472">Membrane</keyword>
<proteinExistence type="predicted"/>
<organism evidence="3 4">
    <name type="scientific">Mesobacillus stamsii</name>
    <dbReference type="NCBI Taxonomy" id="225347"/>
    <lineage>
        <taxon>Bacteria</taxon>
        <taxon>Bacillati</taxon>
        <taxon>Bacillota</taxon>
        <taxon>Bacilli</taxon>
        <taxon>Bacillales</taxon>
        <taxon>Bacillaceae</taxon>
        <taxon>Mesobacillus</taxon>
    </lineage>
</organism>
<evidence type="ECO:0000256" key="1">
    <source>
        <dbReference type="SAM" id="MobiDB-lite"/>
    </source>
</evidence>
<evidence type="ECO:0000313" key="3">
    <source>
        <dbReference type="EMBL" id="MDQ0415804.1"/>
    </source>
</evidence>
<protein>
    <submittedName>
        <fullName evidence="3">Uncharacterized protein</fullName>
    </submittedName>
</protein>
<accession>A0ABU0G0S9</accession>
<reference evidence="3 4" key="1">
    <citation type="submission" date="2023-07" db="EMBL/GenBank/DDBJ databases">
        <title>Genomic Encyclopedia of Type Strains, Phase IV (KMG-IV): sequencing the most valuable type-strain genomes for metagenomic binning, comparative biology and taxonomic classification.</title>
        <authorList>
            <person name="Goeker M."/>
        </authorList>
    </citation>
    <scope>NUCLEOTIDE SEQUENCE [LARGE SCALE GENOMIC DNA]</scope>
    <source>
        <strain evidence="3 4">DSM 19598</strain>
    </source>
</reference>
<feature type="transmembrane region" description="Helical" evidence="2">
    <location>
        <begin position="20"/>
        <end position="38"/>
    </location>
</feature>
<name>A0ABU0G0S9_9BACI</name>
<keyword evidence="2" id="KW-1133">Transmembrane helix</keyword>